<protein>
    <submittedName>
        <fullName evidence="1">Uncharacterized protein</fullName>
    </submittedName>
</protein>
<dbReference type="Proteomes" id="UP001630127">
    <property type="component" value="Unassembled WGS sequence"/>
</dbReference>
<sequence>MRSSMNFATTEQLSYDQETKLRFITEFLGIQGSICGSRPPRKGSTIQENLERLEAGKGARKWRSQKRYLSLSTTLLQKNTRDGSKLLDFGYLRCNYMLTASKVDRRCSTSQACEQEDTSMENRMFIMLESINTHLDTLLNQSETRFHVIKRKMDAVDARVNLLEHDMRLVKNEEQWASYGAYE</sequence>
<reference evidence="1 2" key="1">
    <citation type="submission" date="2024-11" db="EMBL/GenBank/DDBJ databases">
        <title>A near-complete genome assembly of Cinchona calisaya.</title>
        <authorList>
            <person name="Lian D.C."/>
            <person name="Zhao X.W."/>
            <person name="Wei L."/>
        </authorList>
    </citation>
    <scope>NUCLEOTIDE SEQUENCE [LARGE SCALE GENOMIC DNA]</scope>
    <source>
        <tissue evidence="1">Nenye</tissue>
    </source>
</reference>
<keyword evidence="2" id="KW-1185">Reference proteome</keyword>
<dbReference type="EMBL" id="JBJUIK010000017">
    <property type="protein sequence ID" value="KAL3498673.1"/>
    <property type="molecule type" value="Genomic_DNA"/>
</dbReference>
<proteinExistence type="predicted"/>
<accession>A0ABD2XU86</accession>
<name>A0ABD2XU86_9GENT</name>
<comment type="caution">
    <text evidence="1">The sequence shown here is derived from an EMBL/GenBank/DDBJ whole genome shotgun (WGS) entry which is preliminary data.</text>
</comment>
<organism evidence="1 2">
    <name type="scientific">Cinchona calisaya</name>
    <dbReference type="NCBI Taxonomy" id="153742"/>
    <lineage>
        <taxon>Eukaryota</taxon>
        <taxon>Viridiplantae</taxon>
        <taxon>Streptophyta</taxon>
        <taxon>Embryophyta</taxon>
        <taxon>Tracheophyta</taxon>
        <taxon>Spermatophyta</taxon>
        <taxon>Magnoliopsida</taxon>
        <taxon>eudicotyledons</taxon>
        <taxon>Gunneridae</taxon>
        <taxon>Pentapetalae</taxon>
        <taxon>asterids</taxon>
        <taxon>lamiids</taxon>
        <taxon>Gentianales</taxon>
        <taxon>Rubiaceae</taxon>
        <taxon>Cinchonoideae</taxon>
        <taxon>Cinchoneae</taxon>
        <taxon>Cinchona</taxon>
    </lineage>
</organism>
<evidence type="ECO:0000313" key="1">
    <source>
        <dbReference type="EMBL" id="KAL3498673.1"/>
    </source>
</evidence>
<dbReference type="AlphaFoldDB" id="A0ABD2XU86"/>
<evidence type="ECO:0000313" key="2">
    <source>
        <dbReference type="Proteomes" id="UP001630127"/>
    </source>
</evidence>
<gene>
    <name evidence="1" type="ORF">ACH5RR_041405</name>
</gene>